<feature type="domain" description="Glutathione S-transferase C-terminal" evidence="1">
    <location>
        <begin position="176"/>
        <end position="226"/>
    </location>
</feature>
<dbReference type="PANTHER" id="PTHR32419">
    <property type="entry name" value="GLUTATHIONYL-HYDROQUINONE REDUCTASE"/>
    <property type="match status" value="1"/>
</dbReference>
<organism evidence="3 4">
    <name type="scientific">Litorivita pollutaquae</name>
    <dbReference type="NCBI Taxonomy" id="2200892"/>
    <lineage>
        <taxon>Bacteria</taxon>
        <taxon>Pseudomonadati</taxon>
        <taxon>Pseudomonadota</taxon>
        <taxon>Alphaproteobacteria</taxon>
        <taxon>Rhodobacterales</taxon>
        <taxon>Paracoccaceae</taxon>
        <taxon>Litorivita</taxon>
    </lineage>
</organism>
<reference evidence="3 4" key="1">
    <citation type="submission" date="2018-05" db="EMBL/GenBank/DDBJ databases">
        <title>Oceanovita maritima gen. nov., sp. nov., a marine bacterium in the family Rhodobacteraceae isolated from surface seawater of Lundu port Xiamen, China.</title>
        <authorList>
            <person name="Hetharua B.H."/>
            <person name="Min D."/>
            <person name="Liao H."/>
            <person name="Tian Y."/>
        </authorList>
    </citation>
    <scope>NUCLEOTIDE SEQUENCE [LARGE SCALE GENOMIC DNA]</scope>
    <source>
        <strain evidence="3 4">FSX-11</strain>
    </source>
</reference>
<dbReference type="AlphaFoldDB" id="A0A2V4MXE3"/>
<dbReference type="Proteomes" id="UP000248012">
    <property type="component" value="Unassembled WGS sequence"/>
</dbReference>
<evidence type="ECO:0000259" key="2">
    <source>
        <dbReference type="Pfam" id="PF13409"/>
    </source>
</evidence>
<dbReference type="Gene3D" id="3.40.30.10">
    <property type="entry name" value="Glutaredoxin"/>
    <property type="match status" value="1"/>
</dbReference>
<dbReference type="Pfam" id="PF13409">
    <property type="entry name" value="GST_N_2"/>
    <property type="match status" value="1"/>
</dbReference>
<dbReference type="InterPro" id="IPR036249">
    <property type="entry name" value="Thioredoxin-like_sf"/>
</dbReference>
<feature type="domain" description="GST N-terminal" evidence="2">
    <location>
        <begin position="55"/>
        <end position="144"/>
    </location>
</feature>
<dbReference type="PANTHER" id="PTHR32419:SF6">
    <property type="entry name" value="GLUTATHIONE S-TRANSFERASE OMEGA-LIKE 1-RELATED"/>
    <property type="match status" value="1"/>
</dbReference>
<dbReference type="Gene3D" id="1.20.1050.10">
    <property type="match status" value="1"/>
</dbReference>
<dbReference type="Pfam" id="PF00043">
    <property type="entry name" value="GST_C"/>
    <property type="match status" value="1"/>
</dbReference>
<proteinExistence type="predicted"/>
<dbReference type="OrthoDB" id="7841732at2"/>
<keyword evidence="4" id="KW-1185">Reference proteome</keyword>
<comment type="caution">
    <text evidence="3">The sequence shown here is derived from an EMBL/GenBank/DDBJ whole genome shotgun (WGS) entry which is preliminary data.</text>
</comment>
<dbReference type="InterPro" id="IPR016639">
    <property type="entry name" value="GST_Omega/GSH"/>
</dbReference>
<dbReference type="RefSeq" id="WP_110797432.1">
    <property type="nucleotide sequence ID" value="NZ_KZ826496.1"/>
</dbReference>
<dbReference type="InterPro" id="IPR036282">
    <property type="entry name" value="Glutathione-S-Trfase_C_sf"/>
</dbReference>
<name>A0A2V4MXE3_9RHOB</name>
<dbReference type="EMBL" id="QFVT01000017">
    <property type="protein sequence ID" value="PYC46322.1"/>
    <property type="molecule type" value="Genomic_DNA"/>
</dbReference>
<protein>
    <submittedName>
        <fullName evidence="3">Uncharacterized protein</fullName>
    </submittedName>
</protein>
<sequence>MRGMINGEWHAEITSAGGGLSGIAEGFSTPASKVTINHARLRERPQSYHLYVAHACPFAHRTLLARAVSGLNLPTTTADPWLGGPQGWQLQSGPSDPVPDAKHLWQVYQASDENYTGRVSVPVLWDCEEEVIASADSREIMDAILATNANGPLPTTADPDLAALTDRIIEGLNLAVYRVGFAGDQQTYDVASDALHKELRHFDRRLRDHKWIWRDQLSAADLLLFATGIRFDVAYHGAFLLLDLMWRDHLGLQEHLLRVNNRPNVSQTVRLGEYRIHYFDDSAFTIRNPMPNGRWIVPRTFSMEVSR</sequence>
<dbReference type="InterPro" id="IPR004045">
    <property type="entry name" value="Glutathione_S-Trfase_N"/>
</dbReference>
<gene>
    <name evidence="3" type="ORF">DI396_16115</name>
</gene>
<accession>A0A2V4MXE3</accession>
<evidence type="ECO:0000313" key="3">
    <source>
        <dbReference type="EMBL" id="PYC46322.1"/>
    </source>
</evidence>
<evidence type="ECO:0000259" key="1">
    <source>
        <dbReference type="Pfam" id="PF00043"/>
    </source>
</evidence>
<dbReference type="InterPro" id="IPR004046">
    <property type="entry name" value="GST_C"/>
</dbReference>
<dbReference type="SUPFAM" id="SSF47616">
    <property type="entry name" value="GST C-terminal domain-like"/>
    <property type="match status" value="1"/>
</dbReference>
<dbReference type="GO" id="GO:0004364">
    <property type="term" value="F:glutathione transferase activity"/>
    <property type="evidence" value="ECO:0007669"/>
    <property type="project" value="InterPro"/>
</dbReference>
<dbReference type="SUPFAM" id="SSF52833">
    <property type="entry name" value="Thioredoxin-like"/>
    <property type="match status" value="1"/>
</dbReference>
<evidence type="ECO:0000313" key="4">
    <source>
        <dbReference type="Proteomes" id="UP000248012"/>
    </source>
</evidence>
<dbReference type="GO" id="GO:0005737">
    <property type="term" value="C:cytoplasm"/>
    <property type="evidence" value="ECO:0007669"/>
    <property type="project" value="TreeGrafter"/>
</dbReference>